<proteinExistence type="predicted"/>
<evidence type="ECO:0000313" key="2">
    <source>
        <dbReference type="Proteomes" id="UP000623678"/>
    </source>
</evidence>
<evidence type="ECO:0000313" key="1">
    <source>
        <dbReference type="EMBL" id="MBC8584779.1"/>
    </source>
</evidence>
<protein>
    <submittedName>
        <fullName evidence="1">Metallophosphatase family protein</fullName>
    </submittedName>
</protein>
<accession>A0A926EQP4</accession>
<dbReference type="CDD" id="cd00838">
    <property type="entry name" value="MPP_superfamily"/>
    <property type="match status" value="1"/>
</dbReference>
<dbReference type="EMBL" id="JACRTD010000003">
    <property type="protein sequence ID" value="MBC8584779.1"/>
    <property type="molecule type" value="Genomic_DNA"/>
</dbReference>
<name>A0A926EQP4_9FIRM</name>
<reference evidence="1" key="1">
    <citation type="submission" date="2020-08" db="EMBL/GenBank/DDBJ databases">
        <title>Genome public.</title>
        <authorList>
            <person name="Liu C."/>
            <person name="Sun Q."/>
        </authorList>
    </citation>
    <scope>NUCLEOTIDE SEQUENCE</scope>
    <source>
        <strain evidence="1">NSJ-64</strain>
    </source>
</reference>
<dbReference type="Proteomes" id="UP000623678">
    <property type="component" value="Unassembled WGS sequence"/>
</dbReference>
<dbReference type="SUPFAM" id="SSF56300">
    <property type="entry name" value="Metallo-dependent phosphatases"/>
    <property type="match status" value="1"/>
</dbReference>
<sequence length="248" mass="29245">MIYITGDTHGGFQRFGNKYFPPQKHMSREDYVIITGDFGGLWDGGPKDWYWLDWLSGKPFTTLFVDGNHENFDLLNALPEKEWHGGRVHEVRENILHLMRGQVFTFGGLTWFTMGGASSHDIRDGILDPKEPDFEQRYWLLRRMRAMFRVKGVSWWAEEMPNSQEYADALSSLDRMNWKVDCILTHCGPSSIVRKIDPSYGSDQLTNFLDMVNQRCQFIYWFFGHYHDNRIIDNRYILQWEQISGLEL</sequence>
<organism evidence="1 2">
    <name type="scientific">Youxingia wuxianensis</name>
    <dbReference type="NCBI Taxonomy" id="2763678"/>
    <lineage>
        <taxon>Bacteria</taxon>
        <taxon>Bacillati</taxon>
        <taxon>Bacillota</taxon>
        <taxon>Clostridia</taxon>
        <taxon>Eubacteriales</taxon>
        <taxon>Oscillospiraceae</taxon>
        <taxon>Youxingia</taxon>
    </lineage>
</organism>
<dbReference type="InterPro" id="IPR029052">
    <property type="entry name" value="Metallo-depent_PP-like"/>
</dbReference>
<dbReference type="Gene3D" id="3.60.21.10">
    <property type="match status" value="1"/>
</dbReference>
<keyword evidence="2" id="KW-1185">Reference proteome</keyword>
<dbReference type="AlphaFoldDB" id="A0A926EQP4"/>
<gene>
    <name evidence="1" type="ORF">H8705_04205</name>
</gene>
<dbReference type="RefSeq" id="WP_262394608.1">
    <property type="nucleotide sequence ID" value="NZ_JACRTD010000003.1"/>
</dbReference>
<comment type="caution">
    <text evidence="1">The sequence shown here is derived from an EMBL/GenBank/DDBJ whole genome shotgun (WGS) entry which is preliminary data.</text>
</comment>